<keyword evidence="8 10" id="KW-0694">RNA-binding</keyword>
<comment type="caution">
    <text evidence="13">The sequence shown here is derived from an EMBL/GenBank/DDBJ whole genome shotgun (WGS) entry which is preliminary data.</text>
</comment>
<reference evidence="13 14" key="1">
    <citation type="submission" date="2019-11" db="EMBL/GenBank/DDBJ databases">
        <authorList>
            <person name="Li J."/>
        </authorList>
    </citation>
    <scope>NUCLEOTIDE SEQUENCE [LARGE SCALE GENOMIC DNA]</scope>
    <source>
        <strain evidence="13 14">J4</strain>
    </source>
</reference>
<evidence type="ECO:0000256" key="6">
    <source>
        <dbReference type="ARBA" id="ARBA00022801"/>
    </source>
</evidence>
<feature type="domain" description="EngC GTPase" evidence="11">
    <location>
        <begin position="73"/>
        <end position="222"/>
    </location>
</feature>
<dbReference type="CDD" id="cd04466">
    <property type="entry name" value="S1_YloQ_GTPase"/>
    <property type="match status" value="1"/>
</dbReference>
<dbReference type="EMBL" id="WJNH01000002">
    <property type="protein sequence ID" value="MRG85447.1"/>
    <property type="molecule type" value="Genomic_DNA"/>
</dbReference>
<dbReference type="SUPFAM" id="SSF52540">
    <property type="entry name" value="P-loop containing nucleoside triphosphate hydrolases"/>
    <property type="match status" value="1"/>
</dbReference>
<protein>
    <recommendedName>
        <fullName evidence="10">Small ribosomal subunit biogenesis GTPase RsgA</fullName>
        <ecNumber evidence="10">3.6.1.-</ecNumber>
    </recommendedName>
</protein>
<dbReference type="NCBIfam" id="TIGR00157">
    <property type="entry name" value="ribosome small subunit-dependent GTPase A"/>
    <property type="match status" value="1"/>
</dbReference>
<dbReference type="AlphaFoldDB" id="A0A6G1X3B2"/>
<evidence type="ECO:0000313" key="13">
    <source>
        <dbReference type="EMBL" id="MRG85447.1"/>
    </source>
</evidence>
<dbReference type="RefSeq" id="WP_153727396.1">
    <property type="nucleotide sequence ID" value="NZ_WJNH01000002.1"/>
</dbReference>
<accession>A0A6G1X3B2</accession>
<comment type="function">
    <text evidence="10">One of several proteins that assist in the late maturation steps of the functional core of the 30S ribosomal subunit. Helps release RbfA from mature subunits. May play a role in the assembly of ribosomal proteins into the subunit. Circularly permuted GTPase that catalyzes slow GTP hydrolysis, GTPase activity is stimulated by the 30S ribosomal subunit.</text>
</comment>
<dbReference type="SUPFAM" id="SSF50249">
    <property type="entry name" value="Nucleic acid-binding proteins"/>
    <property type="match status" value="1"/>
</dbReference>
<comment type="cofactor">
    <cofactor evidence="10">
        <name>Zn(2+)</name>
        <dbReference type="ChEBI" id="CHEBI:29105"/>
    </cofactor>
    <text evidence="10">Binds 1 zinc ion per subunit.</text>
</comment>
<feature type="binding site" evidence="10">
    <location>
        <position position="261"/>
    </location>
    <ligand>
        <name>Zn(2+)</name>
        <dbReference type="ChEBI" id="CHEBI:29105"/>
    </ligand>
</feature>
<feature type="binding site" evidence="10">
    <location>
        <position position="248"/>
    </location>
    <ligand>
        <name>Zn(2+)</name>
        <dbReference type="ChEBI" id="CHEBI:29105"/>
    </ligand>
</feature>
<feature type="binding site" evidence="10">
    <location>
        <begin position="167"/>
        <end position="175"/>
    </location>
    <ligand>
        <name>GTP</name>
        <dbReference type="ChEBI" id="CHEBI:37565"/>
    </ligand>
</feature>
<dbReference type="GO" id="GO:0046872">
    <property type="term" value="F:metal ion binding"/>
    <property type="evidence" value="ECO:0007669"/>
    <property type="project" value="UniProtKB-KW"/>
</dbReference>
<feature type="binding site" evidence="10">
    <location>
        <position position="253"/>
    </location>
    <ligand>
        <name>Zn(2+)</name>
        <dbReference type="ChEBI" id="CHEBI:29105"/>
    </ligand>
</feature>
<feature type="domain" description="CP-type G" evidence="12">
    <location>
        <begin position="64"/>
        <end position="224"/>
    </location>
</feature>
<keyword evidence="3 10" id="KW-0479">Metal-binding</keyword>
<dbReference type="OrthoDB" id="9809485at2"/>
<keyword evidence="5 10" id="KW-0547">Nucleotide-binding</keyword>
<keyword evidence="4 10" id="KW-0699">rRNA-binding</keyword>
<dbReference type="GO" id="GO:0003924">
    <property type="term" value="F:GTPase activity"/>
    <property type="evidence" value="ECO:0007669"/>
    <property type="project" value="UniProtKB-UniRule"/>
</dbReference>
<evidence type="ECO:0000313" key="14">
    <source>
        <dbReference type="Proteomes" id="UP000480185"/>
    </source>
</evidence>
<keyword evidence="6 10" id="KW-0378">Hydrolase</keyword>
<keyword evidence="14" id="KW-1185">Reference proteome</keyword>
<dbReference type="Proteomes" id="UP000480185">
    <property type="component" value="Unassembled WGS sequence"/>
</dbReference>
<dbReference type="Gene3D" id="2.40.50.140">
    <property type="entry name" value="Nucleic acid-binding proteins"/>
    <property type="match status" value="1"/>
</dbReference>
<dbReference type="InterPro" id="IPR030378">
    <property type="entry name" value="G_CP_dom"/>
</dbReference>
<evidence type="ECO:0000256" key="5">
    <source>
        <dbReference type="ARBA" id="ARBA00022741"/>
    </source>
</evidence>
<proteinExistence type="inferred from homology"/>
<keyword evidence="9 10" id="KW-0342">GTP-binding</keyword>
<comment type="subunit">
    <text evidence="10">Monomer. Associates with 30S ribosomal subunit, binds 16S rRNA.</text>
</comment>
<dbReference type="CDD" id="cd01854">
    <property type="entry name" value="YjeQ_EngC"/>
    <property type="match status" value="1"/>
</dbReference>
<dbReference type="PANTHER" id="PTHR32120:SF11">
    <property type="entry name" value="SMALL RIBOSOMAL SUBUNIT BIOGENESIS GTPASE RSGA 1, MITOCHONDRIAL-RELATED"/>
    <property type="match status" value="1"/>
</dbReference>
<dbReference type="Gene3D" id="3.40.50.300">
    <property type="entry name" value="P-loop containing nucleotide triphosphate hydrolases"/>
    <property type="match status" value="1"/>
</dbReference>
<dbReference type="InterPro" id="IPR004881">
    <property type="entry name" value="Ribosome_biogen_GTPase_RsgA"/>
</dbReference>
<evidence type="ECO:0000256" key="2">
    <source>
        <dbReference type="ARBA" id="ARBA00022517"/>
    </source>
</evidence>
<keyword evidence="1 10" id="KW-0963">Cytoplasm</keyword>
<dbReference type="Pfam" id="PF03193">
    <property type="entry name" value="RsgA_GTPase"/>
    <property type="match status" value="1"/>
</dbReference>
<dbReference type="GO" id="GO:0005737">
    <property type="term" value="C:cytoplasm"/>
    <property type="evidence" value="ECO:0007669"/>
    <property type="project" value="UniProtKB-SubCell"/>
</dbReference>
<dbReference type="GO" id="GO:0019843">
    <property type="term" value="F:rRNA binding"/>
    <property type="evidence" value="ECO:0007669"/>
    <property type="project" value="UniProtKB-KW"/>
</dbReference>
<dbReference type="EC" id="3.6.1.-" evidence="10"/>
<comment type="similarity">
    <text evidence="10">Belongs to the TRAFAC class YlqF/YawG GTPase family. RsgA subfamily.</text>
</comment>
<keyword evidence="2 10" id="KW-0690">Ribosome biogenesis</keyword>
<dbReference type="Pfam" id="PF16745">
    <property type="entry name" value="RsgA_N"/>
    <property type="match status" value="1"/>
</dbReference>
<evidence type="ECO:0000259" key="12">
    <source>
        <dbReference type="PROSITE" id="PS51721"/>
    </source>
</evidence>
<dbReference type="InterPro" id="IPR012340">
    <property type="entry name" value="NA-bd_OB-fold"/>
</dbReference>
<dbReference type="PANTHER" id="PTHR32120">
    <property type="entry name" value="SMALL RIBOSOMAL SUBUNIT BIOGENESIS GTPASE RSGA"/>
    <property type="match status" value="1"/>
</dbReference>
<dbReference type="PROSITE" id="PS51721">
    <property type="entry name" value="G_CP"/>
    <property type="match status" value="1"/>
</dbReference>
<dbReference type="Gene3D" id="1.10.40.50">
    <property type="entry name" value="Probable gtpase engc, domain 3"/>
    <property type="match status" value="1"/>
</dbReference>
<feature type="binding site" evidence="10">
    <location>
        <begin position="113"/>
        <end position="116"/>
    </location>
    <ligand>
        <name>GTP</name>
        <dbReference type="ChEBI" id="CHEBI:37565"/>
    </ligand>
</feature>
<dbReference type="HAMAP" id="MF_01820">
    <property type="entry name" value="GTPase_RsgA"/>
    <property type="match status" value="1"/>
</dbReference>
<dbReference type="PROSITE" id="PS50936">
    <property type="entry name" value="ENGC_GTPASE"/>
    <property type="match status" value="1"/>
</dbReference>
<evidence type="ECO:0000256" key="9">
    <source>
        <dbReference type="ARBA" id="ARBA00023134"/>
    </source>
</evidence>
<evidence type="ECO:0000256" key="3">
    <source>
        <dbReference type="ARBA" id="ARBA00022723"/>
    </source>
</evidence>
<keyword evidence="7 10" id="KW-0862">Zinc</keyword>
<gene>
    <name evidence="10 13" type="primary">rsgA</name>
    <name evidence="13" type="ORF">GH754_03780</name>
</gene>
<evidence type="ECO:0000256" key="1">
    <source>
        <dbReference type="ARBA" id="ARBA00022490"/>
    </source>
</evidence>
<dbReference type="GO" id="GO:0005525">
    <property type="term" value="F:GTP binding"/>
    <property type="evidence" value="ECO:0007669"/>
    <property type="project" value="UniProtKB-UniRule"/>
</dbReference>
<dbReference type="GO" id="GO:0042274">
    <property type="term" value="P:ribosomal small subunit biogenesis"/>
    <property type="evidence" value="ECO:0007669"/>
    <property type="project" value="UniProtKB-UniRule"/>
</dbReference>
<evidence type="ECO:0000256" key="10">
    <source>
        <dbReference type="HAMAP-Rule" id="MF_01820"/>
    </source>
</evidence>
<evidence type="ECO:0000259" key="11">
    <source>
        <dbReference type="PROSITE" id="PS50936"/>
    </source>
</evidence>
<name>A0A6G1X3B2_9BACI</name>
<evidence type="ECO:0000256" key="4">
    <source>
        <dbReference type="ARBA" id="ARBA00022730"/>
    </source>
</evidence>
<comment type="subcellular location">
    <subcellularLocation>
        <location evidence="10">Cytoplasm</location>
    </subcellularLocation>
</comment>
<dbReference type="InterPro" id="IPR010914">
    <property type="entry name" value="RsgA_GTPase_dom"/>
</dbReference>
<sequence length="294" mass="33188">MTKGTIVKALSGFYYVKTDDGQTYQCRGRGLFRKQKISPLVGDRVEIDIMDDGDGYVTKIEKRKNELIRPPVSNIEQAIIVTSCLEPDFNALLLDRFLVLVESKGIEPLIVISKMDLASEQVKNEMAKYQSIYENMGYSVVLTSSKDEELFRQLIPYIEGKSSVIAGQSGVGKSSLLNALDPNLNIDTNHISESLGRGKHTTRHVELIPLFNGLVADTPGFSSLDFREIDSEKLPAYFPDMVAVQDDCKFRGCMHHKEPKCAVKAAVEKGQIPSFRYEHYLQFLEEIQIRKPRY</sequence>
<feature type="binding site" evidence="10">
    <location>
        <position position="255"/>
    </location>
    <ligand>
        <name>Zn(2+)</name>
        <dbReference type="ChEBI" id="CHEBI:29105"/>
    </ligand>
</feature>
<dbReference type="InterPro" id="IPR027417">
    <property type="entry name" value="P-loop_NTPase"/>
</dbReference>
<dbReference type="InterPro" id="IPR031944">
    <property type="entry name" value="RsgA_N"/>
</dbReference>
<evidence type="ECO:0000256" key="7">
    <source>
        <dbReference type="ARBA" id="ARBA00022833"/>
    </source>
</evidence>
<organism evidence="13 14">
    <name type="scientific">Salinibacillus xinjiangensis</name>
    <dbReference type="NCBI Taxonomy" id="1229268"/>
    <lineage>
        <taxon>Bacteria</taxon>
        <taxon>Bacillati</taxon>
        <taxon>Bacillota</taxon>
        <taxon>Bacilli</taxon>
        <taxon>Bacillales</taxon>
        <taxon>Bacillaceae</taxon>
        <taxon>Salinibacillus</taxon>
    </lineage>
</organism>
<evidence type="ECO:0000256" key="8">
    <source>
        <dbReference type="ARBA" id="ARBA00022884"/>
    </source>
</evidence>